<protein>
    <recommendedName>
        <fullName evidence="4">GH16 domain-containing protein</fullName>
    </recommendedName>
</protein>
<dbReference type="CDD" id="cd00413">
    <property type="entry name" value="Glyco_hydrolase_16"/>
    <property type="match status" value="1"/>
</dbReference>
<feature type="chain" id="PRO_5042924505" description="GH16 domain-containing protein" evidence="3">
    <location>
        <begin position="27"/>
        <end position="1066"/>
    </location>
</feature>
<evidence type="ECO:0000313" key="5">
    <source>
        <dbReference type="EMBL" id="KAK5690763.1"/>
    </source>
</evidence>
<dbReference type="PANTHER" id="PTHR38121:SF2">
    <property type="entry name" value="ACYLTRANSFERASE 3 DOMAIN-CONTAINING PROTEIN"/>
    <property type="match status" value="1"/>
</dbReference>
<dbReference type="Proteomes" id="UP001310594">
    <property type="component" value="Unassembled WGS sequence"/>
</dbReference>
<organism evidence="5 6">
    <name type="scientific">Elasticomyces elasticus</name>
    <dbReference type="NCBI Taxonomy" id="574655"/>
    <lineage>
        <taxon>Eukaryota</taxon>
        <taxon>Fungi</taxon>
        <taxon>Dikarya</taxon>
        <taxon>Ascomycota</taxon>
        <taxon>Pezizomycotina</taxon>
        <taxon>Dothideomycetes</taxon>
        <taxon>Dothideomycetidae</taxon>
        <taxon>Mycosphaerellales</taxon>
        <taxon>Teratosphaeriaceae</taxon>
        <taxon>Elasticomyces</taxon>
    </lineage>
</organism>
<feature type="transmembrane region" description="Helical" evidence="2">
    <location>
        <begin position="650"/>
        <end position="669"/>
    </location>
</feature>
<feature type="transmembrane region" description="Helical" evidence="2">
    <location>
        <begin position="603"/>
        <end position="630"/>
    </location>
</feature>
<feature type="domain" description="GH16" evidence="4">
    <location>
        <begin position="31"/>
        <end position="305"/>
    </location>
</feature>
<feature type="region of interest" description="Disordered" evidence="1">
    <location>
        <begin position="488"/>
        <end position="507"/>
    </location>
</feature>
<dbReference type="GO" id="GO:0005975">
    <property type="term" value="P:carbohydrate metabolic process"/>
    <property type="evidence" value="ECO:0007669"/>
    <property type="project" value="InterPro"/>
</dbReference>
<feature type="transmembrane region" description="Helical" evidence="2">
    <location>
        <begin position="357"/>
        <end position="378"/>
    </location>
</feature>
<feature type="transmembrane region" description="Helical" evidence="2">
    <location>
        <begin position="839"/>
        <end position="857"/>
    </location>
</feature>
<accession>A0AAN7ZZF5</accession>
<evidence type="ECO:0000259" key="4">
    <source>
        <dbReference type="PROSITE" id="PS51762"/>
    </source>
</evidence>
<comment type="caution">
    <text evidence="5">The sequence shown here is derived from an EMBL/GenBank/DDBJ whole genome shotgun (WGS) entry which is preliminary data.</text>
</comment>
<feature type="transmembrane region" description="Helical" evidence="2">
    <location>
        <begin position="966"/>
        <end position="988"/>
    </location>
</feature>
<dbReference type="Gene3D" id="2.60.120.200">
    <property type="match status" value="1"/>
</dbReference>
<sequence length="1066" mass="118225">MYGFGQFSLVSFLLTSSGGLVRNAFAQNATIPASNTTIPSSTPADCHCGFVDPTTSNVYSDSVIVYFNETTSIPQDVFSVGQFHHPYEKGWQYFYREGAKPENVYLSQGDVWNLSPGWLNMNVSGYTPQHLLDGAQLQTVRQDIQYGTFRVFMRSPAPYAGGSALTMRLQYNETSSAELDLLNMDDSTDNACMQTSTQNQAPLTTWGWNYTEMQKDEYNIGPWDFWEYRMDWSADEIAWYVASGIDSSYINTRTVPTSNASLVDMPTSFYLKHWSNGDPKFMQGPPANDTGAAVGWVRLFFNSSVQSNSQVGTSACSVTQLCSIDDMSLRLSTTYSSESTVPWLPTEEPHHSRSKTVGIALCAASLAFSAALIIHALLRKWSDKKQAKQFGVPVGFQKPKMPTSPAPSVSDARNSRVISQAWTSQTDLELRDIKPVTAASSTTLLDGSRPDQMPAYLGRHGRVATSASERPLLSHYDSTAASSATAIALGPTPGAAPSAMETPGFGDKRSSYFGIKTLPRLDTDSIDAAPPKRADTSISFDTPVSPARPALPTEASTADILSKSAVGTPAVIPEGSVAAANPGAKPTPAPPGALPVARTRVDYLAGLVAVCSLLVSATHFILTFVPSVIMEYLPGHYESEYWARRTIEPFFFNEIWVGLFLTTSTRFLCSGYLRTGNLKTIAEKVVCRCPRLMIPITAVILFEYFMMDLGATTYLEYIPSITWSTWPSTSVYPNFGWFINETLQIFYLIPNAAPQITWNYCMGVLWTIPVQLQFSWVSLLGAVVVREIKTPWKRFGYYAFCMINSWYAMNWGYYFYGGLLLADLDITFKYRKWIQARPWVHYPLLNLAIGLVLLSLANDLISIWTGWTFSTNERGIHPDVITGLNLAQTERGGYPEYTEPKLNGFVFAVMSQYVVELSTWLQAALSTKVFLWLFPHVFTIYLIHGLVFWSMGSLVCVYFAGIGLPYWLNMLLTALISYATLFAILPIVTPVMEMLGKEITKGIWVSASEEPAEWRPSSYPFTVEEIRAMVYRKDDDSTIGGKGKGRARLGLSNASSVHEGQDRQRE</sequence>
<dbReference type="PROSITE" id="PS51762">
    <property type="entry name" value="GH16_2"/>
    <property type="match status" value="1"/>
</dbReference>
<feature type="transmembrane region" description="Helical" evidence="2">
    <location>
        <begin position="764"/>
        <end position="785"/>
    </location>
</feature>
<evidence type="ECO:0000313" key="6">
    <source>
        <dbReference type="Proteomes" id="UP001310594"/>
    </source>
</evidence>
<dbReference type="InterPro" id="IPR013320">
    <property type="entry name" value="ConA-like_dom_sf"/>
</dbReference>
<feature type="transmembrane region" description="Helical" evidence="2">
    <location>
        <begin position="689"/>
        <end position="707"/>
    </location>
</feature>
<dbReference type="AlphaFoldDB" id="A0AAN7ZZF5"/>
<name>A0AAN7ZZF5_9PEZI</name>
<evidence type="ECO:0000256" key="3">
    <source>
        <dbReference type="SAM" id="SignalP"/>
    </source>
</evidence>
<proteinExistence type="predicted"/>
<dbReference type="GO" id="GO:0004553">
    <property type="term" value="F:hydrolase activity, hydrolyzing O-glycosyl compounds"/>
    <property type="evidence" value="ECO:0007669"/>
    <property type="project" value="InterPro"/>
</dbReference>
<dbReference type="InterPro" id="IPR000757">
    <property type="entry name" value="Beta-glucanase-like"/>
</dbReference>
<evidence type="ECO:0000256" key="2">
    <source>
        <dbReference type="SAM" id="Phobius"/>
    </source>
</evidence>
<dbReference type="PANTHER" id="PTHR38121">
    <property type="entry name" value="GH16 DOMAIN-CONTAINING PROTEIN"/>
    <property type="match status" value="1"/>
</dbReference>
<feature type="region of interest" description="Disordered" evidence="1">
    <location>
        <begin position="1035"/>
        <end position="1066"/>
    </location>
</feature>
<feature type="region of interest" description="Disordered" evidence="1">
    <location>
        <begin position="523"/>
        <end position="549"/>
    </location>
</feature>
<gene>
    <name evidence="5" type="ORF">LTR97_011924</name>
</gene>
<keyword evidence="2" id="KW-1133">Transmembrane helix</keyword>
<keyword evidence="2" id="KW-0812">Transmembrane</keyword>
<feature type="transmembrane region" description="Helical" evidence="2">
    <location>
        <begin position="797"/>
        <end position="819"/>
    </location>
</feature>
<keyword evidence="2" id="KW-0472">Membrane</keyword>
<reference evidence="5" key="1">
    <citation type="submission" date="2023-08" db="EMBL/GenBank/DDBJ databases">
        <title>Black Yeasts Isolated from many extreme environments.</title>
        <authorList>
            <person name="Coleine C."/>
            <person name="Stajich J.E."/>
            <person name="Selbmann L."/>
        </authorList>
    </citation>
    <scope>NUCLEOTIDE SEQUENCE</scope>
    <source>
        <strain evidence="5">CCFEE 5810</strain>
    </source>
</reference>
<keyword evidence="3" id="KW-0732">Signal</keyword>
<feature type="signal peptide" evidence="3">
    <location>
        <begin position="1"/>
        <end position="26"/>
    </location>
</feature>
<dbReference type="EMBL" id="JAVRQU010000023">
    <property type="protein sequence ID" value="KAK5690763.1"/>
    <property type="molecule type" value="Genomic_DNA"/>
</dbReference>
<dbReference type="SUPFAM" id="SSF49899">
    <property type="entry name" value="Concanavalin A-like lectins/glucanases"/>
    <property type="match status" value="1"/>
</dbReference>
<dbReference type="Pfam" id="PF00722">
    <property type="entry name" value="Glyco_hydro_16"/>
    <property type="match status" value="1"/>
</dbReference>
<evidence type="ECO:0000256" key="1">
    <source>
        <dbReference type="SAM" id="MobiDB-lite"/>
    </source>
</evidence>
<feature type="transmembrane region" description="Helical" evidence="2">
    <location>
        <begin position="938"/>
        <end position="960"/>
    </location>
</feature>